<evidence type="ECO:0000313" key="2">
    <source>
        <dbReference type="Proteomes" id="UP000005697"/>
    </source>
</evidence>
<dbReference type="STRING" id="888743.HMPREF9141_0221"/>
<reference evidence="1 2" key="1">
    <citation type="submission" date="2011-01" db="EMBL/GenBank/DDBJ databases">
        <authorList>
            <person name="Muzny D."/>
            <person name="Qin X."/>
            <person name="Deng J."/>
            <person name="Jiang H."/>
            <person name="Liu Y."/>
            <person name="Qu J."/>
            <person name="Song X.-Z."/>
            <person name="Zhang L."/>
            <person name="Thornton R."/>
            <person name="Coyle M."/>
            <person name="Francisco L."/>
            <person name="Jackson L."/>
            <person name="Javaid M."/>
            <person name="Korchina V."/>
            <person name="Kovar C."/>
            <person name="Mata R."/>
            <person name="Mathew T."/>
            <person name="Ngo R."/>
            <person name="Nguyen L."/>
            <person name="Nguyen N."/>
            <person name="Okwuonu G."/>
            <person name="Ongeri F."/>
            <person name="Pham C."/>
            <person name="Simmons D."/>
            <person name="Wilczek-Boney K."/>
            <person name="Hale W."/>
            <person name="Jakkamsetti A."/>
            <person name="Pham P."/>
            <person name="Ruth R."/>
            <person name="San Lucas F."/>
            <person name="Warren J."/>
            <person name="Zhang J."/>
            <person name="Zhao Z."/>
            <person name="Zhou C."/>
            <person name="Zhu D."/>
            <person name="Lee S."/>
            <person name="Bess C."/>
            <person name="Blankenburg K."/>
            <person name="Forbes L."/>
            <person name="Fu Q."/>
            <person name="Gubbala S."/>
            <person name="Hirani K."/>
            <person name="Jayaseelan J.C."/>
            <person name="Lara F."/>
            <person name="Munidasa M."/>
            <person name="Palculict T."/>
            <person name="Patil S."/>
            <person name="Pu L.-L."/>
            <person name="Saada N."/>
            <person name="Tang L."/>
            <person name="Weissenberger G."/>
            <person name="Zhu Y."/>
            <person name="Hemphill L."/>
            <person name="Shang Y."/>
            <person name="Youmans B."/>
            <person name="Ayvaz T."/>
            <person name="Ross M."/>
            <person name="Santibanez J."/>
            <person name="Aqrawi P."/>
            <person name="Gross S."/>
            <person name="Joshi V."/>
            <person name="Fowler G."/>
            <person name="Nazareth L."/>
            <person name="Reid J."/>
            <person name="Worley K."/>
            <person name="Petrosino J."/>
            <person name="Highlander S."/>
            <person name="Gibbs R."/>
        </authorList>
    </citation>
    <scope>NUCLEOTIDE SEQUENCE [LARGE SCALE GENOMIC DNA]</scope>
    <source>
        <strain evidence="1 2">DSM 16608</strain>
    </source>
</reference>
<proteinExistence type="predicted"/>
<organism evidence="1 2">
    <name type="scientific">Prevotella multiformis DSM 16608</name>
    <dbReference type="NCBI Taxonomy" id="888743"/>
    <lineage>
        <taxon>Bacteria</taxon>
        <taxon>Pseudomonadati</taxon>
        <taxon>Bacteroidota</taxon>
        <taxon>Bacteroidia</taxon>
        <taxon>Bacteroidales</taxon>
        <taxon>Prevotellaceae</taxon>
        <taxon>Prevotella</taxon>
    </lineage>
</organism>
<keyword evidence="2" id="KW-1185">Reference proteome</keyword>
<protein>
    <submittedName>
        <fullName evidence="1">Uncharacterized protein</fullName>
    </submittedName>
</protein>
<evidence type="ECO:0000313" key="1">
    <source>
        <dbReference type="EMBL" id="EGC21185.1"/>
    </source>
</evidence>
<name>F0F3Q5_9BACT</name>
<dbReference type="Proteomes" id="UP000005697">
    <property type="component" value="Unassembled WGS sequence"/>
</dbReference>
<gene>
    <name evidence="1" type="ORF">HMPREF9141_0221</name>
</gene>
<comment type="caution">
    <text evidence="1">The sequence shown here is derived from an EMBL/GenBank/DDBJ whole genome shotgun (WGS) entry which is preliminary data.</text>
</comment>
<dbReference type="AlphaFoldDB" id="F0F3Q5"/>
<accession>F0F3Q5</accession>
<dbReference type="HOGENOM" id="CLU_2864104_0_0_10"/>
<dbReference type="EMBL" id="AEWX01000002">
    <property type="protein sequence ID" value="EGC21185.1"/>
    <property type="molecule type" value="Genomic_DNA"/>
</dbReference>
<sequence length="64" mass="7185">MDLSDVREDDRYKPGRGDCKNLIIRYIADPLEKMPDSLAKGRYLDFKKAPLDVQSGIGWNAGDG</sequence>